<dbReference type="EMBL" id="CABPRJ010000565">
    <property type="protein sequence ID" value="VVC31043.1"/>
    <property type="molecule type" value="Genomic_DNA"/>
</dbReference>
<dbReference type="PANTHER" id="PTHR46289">
    <property type="entry name" value="52 KDA REPRESSOR OF THE INHIBITOR OF THE PROTEIN KINASE-LIKE PROTEIN-RELATED"/>
    <property type="match status" value="1"/>
</dbReference>
<accession>A0A5E4MJG4</accession>
<organism evidence="1 2">
    <name type="scientific">Cinara cedri</name>
    <dbReference type="NCBI Taxonomy" id="506608"/>
    <lineage>
        <taxon>Eukaryota</taxon>
        <taxon>Metazoa</taxon>
        <taxon>Ecdysozoa</taxon>
        <taxon>Arthropoda</taxon>
        <taxon>Hexapoda</taxon>
        <taxon>Insecta</taxon>
        <taxon>Pterygota</taxon>
        <taxon>Neoptera</taxon>
        <taxon>Paraneoptera</taxon>
        <taxon>Hemiptera</taxon>
        <taxon>Sternorrhyncha</taxon>
        <taxon>Aphidomorpha</taxon>
        <taxon>Aphidoidea</taxon>
        <taxon>Aphididae</taxon>
        <taxon>Lachninae</taxon>
        <taxon>Cinara</taxon>
    </lineage>
</organism>
<dbReference type="PANTHER" id="PTHR46289:SF14">
    <property type="entry name" value="DUF4371 DOMAIN-CONTAINING PROTEIN"/>
    <property type="match status" value="1"/>
</dbReference>
<keyword evidence="2" id="KW-1185">Reference proteome</keyword>
<gene>
    <name evidence="1" type="ORF">CINCED_3A000101</name>
</gene>
<evidence type="ECO:0000313" key="2">
    <source>
        <dbReference type="Proteomes" id="UP000325440"/>
    </source>
</evidence>
<evidence type="ECO:0000313" key="1">
    <source>
        <dbReference type="EMBL" id="VVC31043.1"/>
    </source>
</evidence>
<dbReference type="Proteomes" id="UP000325440">
    <property type="component" value="Unassembled WGS sequence"/>
</dbReference>
<sequence>MSLCVRYIEDCRIREDFLTFIPIYDASGKGLVHTIMHEIDKLGLKRENLVGQGYDGASSMSGIYNGVQKNICNLVPHALYVHCAAHSLNLAISKSCDIPEIRNCIGSISTITSFFRKSPISLLRFKELYLPITNTLRELEHHHNLETSQHAFQLSKTITSSSFVILLYVTEKLFVITLSLCKSLQKINVDLSECCAYVNNCVQVINSIRENSEEEFHKLFLEETIFT</sequence>
<proteinExistence type="predicted"/>
<protein>
    <submittedName>
        <fullName evidence="1">Uncharacterized protein</fullName>
    </submittedName>
</protein>
<dbReference type="InterPro" id="IPR052958">
    <property type="entry name" value="IFN-induced_PKR_regulator"/>
</dbReference>
<name>A0A5E4MJG4_9HEMI</name>
<dbReference type="OrthoDB" id="6618591at2759"/>
<dbReference type="AlphaFoldDB" id="A0A5E4MJG4"/>
<dbReference type="InterPro" id="IPR012337">
    <property type="entry name" value="RNaseH-like_sf"/>
</dbReference>
<dbReference type="SUPFAM" id="SSF53098">
    <property type="entry name" value="Ribonuclease H-like"/>
    <property type="match status" value="1"/>
</dbReference>
<reference evidence="1 2" key="1">
    <citation type="submission" date="2019-08" db="EMBL/GenBank/DDBJ databases">
        <authorList>
            <person name="Alioto T."/>
            <person name="Alioto T."/>
            <person name="Gomez Garrido J."/>
        </authorList>
    </citation>
    <scope>NUCLEOTIDE SEQUENCE [LARGE SCALE GENOMIC DNA]</scope>
</reference>